<keyword evidence="2" id="KW-1185">Reference proteome</keyword>
<dbReference type="OrthoDB" id="8564695at2"/>
<dbReference type="InterPro" id="IPR046181">
    <property type="entry name" value="DUF6209"/>
</dbReference>
<accession>A0A0K1Q4S3</accession>
<organism evidence="1 2">
    <name type="scientific">Labilithrix luteola</name>
    <dbReference type="NCBI Taxonomy" id="1391654"/>
    <lineage>
        <taxon>Bacteria</taxon>
        <taxon>Pseudomonadati</taxon>
        <taxon>Myxococcota</taxon>
        <taxon>Polyangia</taxon>
        <taxon>Polyangiales</taxon>
        <taxon>Labilitrichaceae</taxon>
        <taxon>Labilithrix</taxon>
    </lineage>
</organism>
<dbReference type="EMBL" id="CP012333">
    <property type="protein sequence ID" value="AKV00718.1"/>
    <property type="molecule type" value="Genomic_DNA"/>
</dbReference>
<name>A0A0K1Q4S3_9BACT</name>
<reference evidence="1 2" key="1">
    <citation type="submission" date="2015-08" db="EMBL/GenBank/DDBJ databases">
        <authorList>
            <person name="Babu N.S."/>
            <person name="Beckwith C.J."/>
            <person name="Beseler K.G."/>
            <person name="Brison A."/>
            <person name="Carone J.V."/>
            <person name="Caskin T.P."/>
            <person name="Diamond M."/>
            <person name="Durham M.E."/>
            <person name="Foxe J.M."/>
            <person name="Go M."/>
            <person name="Henderson B.A."/>
            <person name="Jones I.B."/>
            <person name="McGettigan J.A."/>
            <person name="Micheletti S.J."/>
            <person name="Nasrallah M.E."/>
            <person name="Ortiz D."/>
            <person name="Piller C.R."/>
            <person name="Privatt S.R."/>
            <person name="Schneider S.L."/>
            <person name="Sharp S."/>
            <person name="Smith T.C."/>
            <person name="Stanton J.D."/>
            <person name="Ullery H.E."/>
            <person name="Wilson R.J."/>
            <person name="Serrano M.G."/>
            <person name="Buck G."/>
            <person name="Lee V."/>
            <person name="Wang Y."/>
            <person name="Carvalho R."/>
            <person name="Voegtly L."/>
            <person name="Shi R."/>
            <person name="Duckworth R."/>
            <person name="Johnson A."/>
            <person name="Loviza R."/>
            <person name="Walstead R."/>
            <person name="Shah Z."/>
            <person name="Kiflezghi M."/>
            <person name="Wade K."/>
            <person name="Ball S.L."/>
            <person name="Bradley K.W."/>
            <person name="Asai D.J."/>
            <person name="Bowman C.A."/>
            <person name="Russell D.A."/>
            <person name="Pope W.H."/>
            <person name="Jacobs-Sera D."/>
            <person name="Hendrix R.W."/>
            <person name="Hatfull G.F."/>
        </authorList>
    </citation>
    <scope>NUCLEOTIDE SEQUENCE [LARGE SCALE GENOMIC DNA]</scope>
    <source>
        <strain evidence="1 2">DSM 27648</strain>
    </source>
</reference>
<dbReference type="Pfam" id="PF19714">
    <property type="entry name" value="DUF6209"/>
    <property type="match status" value="1"/>
</dbReference>
<dbReference type="PROSITE" id="PS51257">
    <property type="entry name" value="PROKAR_LIPOPROTEIN"/>
    <property type="match status" value="1"/>
</dbReference>
<protein>
    <recommendedName>
        <fullName evidence="3">Lipoprotein</fullName>
    </recommendedName>
</protein>
<dbReference type="Proteomes" id="UP000064967">
    <property type="component" value="Chromosome"/>
</dbReference>
<evidence type="ECO:0008006" key="3">
    <source>
        <dbReference type="Google" id="ProtNLM"/>
    </source>
</evidence>
<proteinExistence type="predicted"/>
<gene>
    <name evidence="1" type="ORF">AKJ09_07381</name>
</gene>
<dbReference type="KEGG" id="llu:AKJ09_07381"/>
<sequence>MKPGTHALGLPFFVAFVPFVAASVLSLGALTGCSSDVDDDAATDDQAITDAAKVKFLSDFTTVVTGTPKAGKRLRVEYALDRLPQCRGEVGGGGPAWNITGFYSENGAPAKTFEVTKLSSDGHDRVAKSALLPISSGGDVAIWFQVTSSFGCSEYDSQYGQNYHFAVTGRAPEVAARLVFKESGEVEQQGELHAGDKIAVYYEQGRLPQCHRVERGAPVWTVSGFSQFEGGAVKAFETGRANGSDRETIDAILELPQRTGQIVFWFEVNSIDGCMHLDGNGGMNYAFDVKE</sequence>
<evidence type="ECO:0000313" key="2">
    <source>
        <dbReference type="Proteomes" id="UP000064967"/>
    </source>
</evidence>
<evidence type="ECO:0000313" key="1">
    <source>
        <dbReference type="EMBL" id="AKV00718.1"/>
    </source>
</evidence>
<dbReference type="AlphaFoldDB" id="A0A0K1Q4S3"/>
<dbReference type="RefSeq" id="WP_146651957.1">
    <property type="nucleotide sequence ID" value="NZ_CP012333.1"/>
</dbReference>